<dbReference type="InterPro" id="IPR016201">
    <property type="entry name" value="PSI"/>
</dbReference>
<dbReference type="InterPro" id="IPR002165">
    <property type="entry name" value="Plexin_repeat"/>
</dbReference>
<protein>
    <recommendedName>
        <fullName evidence="10">PSI domain-containing protein</fullName>
    </recommendedName>
</protein>
<evidence type="ECO:0000256" key="8">
    <source>
        <dbReference type="SAM" id="Phobius"/>
    </source>
</evidence>
<evidence type="ECO:0000256" key="6">
    <source>
        <dbReference type="ARBA" id="ARBA00023180"/>
    </source>
</evidence>
<feature type="domain" description="PSI" evidence="10">
    <location>
        <begin position="266"/>
        <end position="311"/>
    </location>
</feature>
<keyword evidence="2 8" id="KW-0812">Transmembrane</keyword>
<keyword evidence="3 9" id="KW-0732">Signal</keyword>
<dbReference type="GO" id="GO:0016020">
    <property type="term" value="C:membrane"/>
    <property type="evidence" value="ECO:0007669"/>
    <property type="project" value="UniProtKB-SubCell"/>
</dbReference>
<dbReference type="SMART" id="SM00423">
    <property type="entry name" value="PSI"/>
    <property type="match status" value="1"/>
</dbReference>
<evidence type="ECO:0000313" key="11">
    <source>
        <dbReference type="EMBL" id="EEN56773.1"/>
    </source>
</evidence>
<dbReference type="AlphaFoldDB" id="C3YSS2"/>
<proteinExistence type="predicted"/>
<evidence type="ECO:0000256" key="5">
    <source>
        <dbReference type="ARBA" id="ARBA00023136"/>
    </source>
</evidence>
<dbReference type="eggNOG" id="KOG3848">
    <property type="taxonomic scope" value="Eukaryota"/>
</dbReference>
<dbReference type="InParanoid" id="C3YSS2"/>
<feature type="chain" id="PRO_5002935603" description="PSI domain-containing protein" evidence="9">
    <location>
        <begin position="19"/>
        <end position="474"/>
    </location>
</feature>
<keyword evidence="5 8" id="KW-0472">Membrane</keyword>
<gene>
    <name evidence="11" type="ORF">BRAFLDRAFT_83504</name>
</gene>
<accession>C3YSS2</accession>
<dbReference type="PANTHER" id="PTHR13055:SF12">
    <property type="entry name" value="LD40707P"/>
    <property type="match status" value="1"/>
</dbReference>
<organism>
    <name type="scientific">Branchiostoma floridae</name>
    <name type="common">Florida lancelet</name>
    <name type="synonym">Amphioxus</name>
    <dbReference type="NCBI Taxonomy" id="7739"/>
    <lineage>
        <taxon>Eukaryota</taxon>
        <taxon>Metazoa</taxon>
        <taxon>Chordata</taxon>
        <taxon>Cephalochordata</taxon>
        <taxon>Leptocardii</taxon>
        <taxon>Amphioxiformes</taxon>
        <taxon>Branchiostomatidae</taxon>
        <taxon>Branchiostoma</taxon>
    </lineage>
</organism>
<sequence>MRWNLAGSVMSLAKLTIAVPCVLMLVSLDGGSTVGNPKESPGQPIVKTTASSPVKVGVRIRRNGGASVPLRQTQGSGRGSSYNRTAMGENYHEYYRSHYYTHYPPGRGFWVDVDGERTGYTIANGLPGRNMNTKYIAPLMANFDPGLDPMSVVRYRDNGSALSVEWGRLRLRDDTEGQTFTFQVTLSQDGRIIFVYKKIPKPVTSIDDSSHPVRVGISDAYTVEALLVPFSDVNRKTSTIYEYHTIELDKGKVTTGSAIVLSPLPTCGQFRDCNSCLRSKTGFNCRWCPSLHRCSDGYDRSRQQWVDAGCDKQASYVRCRTLNVPLLEVPSTSPATRRARPTRPSLVFRRFPTTPDTSRRVTNLRDDDDKSNINFPETTSNSRQRINVWQVTNDDPGAGTNHHVPDTLDNRGQGRTSSYGIPQTLEIEVVICILVAVVIVVVAIAWIIHSYSRRPGLELFVVEVRLYGRETPPT</sequence>
<feature type="transmembrane region" description="Helical" evidence="8">
    <location>
        <begin position="427"/>
        <end position="448"/>
    </location>
</feature>
<dbReference type="PANTHER" id="PTHR13055">
    <property type="entry name" value="TUMOR ENDOTHELIAL MARKER 7 RELATED"/>
    <property type="match status" value="1"/>
</dbReference>
<feature type="region of interest" description="Disordered" evidence="7">
    <location>
        <begin position="357"/>
        <end position="377"/>
    </location>
</feature>
<feature type="signal peptide" evidence="9">
    <location>
        <begin position="1"/>
        <end position="18"/>
    </location>
</feature>
<dbReference type="EMBL" id="GG666549">
    <property type="protein sequence ID" value="EEN56773.1"/>
    <property type="molecule type" value="Genomic_DNA"/>
</dbReference>
<dbReference type="InterPro" id="IPR031152">
    <property type="entry name" value="PLXDC"/>
</dbReference>
<evidence type="ECO:0000256" key="9">
    <source>
        <dbReference type="SAM" id="SignalP"/>
    </source>
</evidence>
<comment type="subcellular location">
    <subcellularLocation>
        <location evidence="1">Membrane</location>
        <topology evidence="1">Single-pass type I membrane protein</topology>
    </subcellularLocation>
</comment>
<keyword evidence="4 8" id="KW-1133">Transmembrane helix</keyword>
<dbReference type="Gene3D" id="3.30.1680.10">
    <property type="entry name" value="ligand-binding face of the semaphorins, domain 2"/>
    <property type="match status" value="1"/>
</dbReference>
<evidence type="ECO:0000256" key="3">
    <source>
        <dbReference type="ARBA" id="ARBA00022729"/>
    </source>
</evidence>
<keyword evidence="6" id="KW-0325">Glycoprotein</keyword>
<feature type="compositionally biased region" description="Basic and acidic residues" evidence="7">
    <location>
        <begin position="357"/>
        <end position="371"/>
    </location>
</feature>
<evidence type="ECO:0000256" key="2">
    <source>
        <dbReference type="ARBA" id="ARBA00022692"/>
    </source>
</evidence>
<dbReference type="Pfam" id="PF01437">
    <property type="entry name" value="PSI"/>
    <property type="match status" value="1"/>
</dbReference>
<evidence type="ECO:0000259" key="10">
    <source>
        <dbReference type="SMART" id="SM00423"/>
    </source>
</evidence>
<reference evidence="11" key="1">
    <citation type="journal article" date="2008" name="Nature">
        <title>The amphioxus genome and the evolution of the chordate karyotype.</title>
        <authorList>
            <consortium name="US DOE Joint Genome Institute (JGI-PGF)"/>
            <person name="Putnam N.H."/>
            <person name="Butts T."/>
            <person name="Ferrier D.E.K."/>
            <person name="Furlong R.F."/>
            <person name="Hellsten U."/>
            <person name="Kawashima T."/>
            <person name="Robinson-Rechavi M."/>
            <person name="Shoguchi E."/>
            <person name="Terry A."/>
            <person name="Yu J.-K."/>
            <person name="Benito-Gutierrez E.L."/>
            <person name="Dubchak I."/>
            <person name="Garcia-Fernandez J."/>
            <person name="Gibson-Brown J.J."/>
            <person name="Grigoriev I.V."/>
            <person name="Horton A.C."/>
            <person name="de Jong P.J."/>
            <person name="Jurka J."/>
            <person name="Kapitonov V.V."/>
            <person name="Kohara Y."/>
            <person name="Kuroki Y."/>
            <person name="Lindquist E."/>
            <person name="Lucas S."/>
            <person name="Osoegawa K."/>
            <person name="Pennacchio L.A."/>
            <person name="Salamov A.A."/>
            <person name="Satou Y."/>
            <person name="Sauka-Spengler T."/>
            <person name="Schmutz J."/>
            <person name="Shin-I T."/>
            <person name="Toyoda A."/>
            <person name="Bronner-Fraser M."/>
            <person name="Fujiyama A."/>
            <person name="Holland L.Z."/>
            <person name="Holland P.W.H."/>
            <person name="Satoh N."/>
            <person name="Rokhsar D.S."/>
        </authorList>
    </citation>
    <scope>NUCLEOTIDE SEQUENCE [LARGE SCALE GENOMIC DNA]</scope>
    <source>
        <strain evidence="11">S238N-H82</strain>
        <tissue evidence="11">Testes</tissue>
    </source>
</reference>
<evidence type="ECO:0000256" key="7">
    <source>
        <dbReference type="SAM" id="MobiDB-lite"/>
    </source>
</evidence>
<name>C3YSS2_BRAFL</name>
<evidence type="ECO:0000256" key="4">
    <source>
        <dbReference type="ARBA" id="ARBA00022989"/>
    </source>
</evidence>
<evidence type="ECO:0000256" key="1">
    <source>
        <dbReference type="ARBA" id="ARBA00004479"/>
    </source>
</evidence>